<accession>A0A447NQI9</accession>
<evidence type="ECO:0000256" key="1">
    <source>
        <dbReference type="ARBA" id="ARBA00022692"/>
    </source>
</evidence>
<dbReference type="InterPro" id="IPR001036">
    <property type="entry name" value="Acrflvin-R"/>
</dbReference>
<protein>
    <submittedName>
        <fullName evidence="4">Multidrug efflux system subunit MdtC</fullName>
    </submittedName>
</protein>
<dbReference type="EMBL" id="LR134142">
    <property type="protein sequence ID" value="VEA05570.1"/>
    <property type="molecule type" value="Genomic_DNA"/>
</dbReference>
<evidence type="ECO:0000256" key="3">
    <source>
        <dbReference type="SAM" id="Phobius"/>
    </source>
</evidence>
<evidence type="ECO:0000313" key="5">
    <source>
        <dbReference type="Proteomes" id="UP000276345"/>
    </source>
</evidence>
<organism evidence="4 5">
    <name type="scientific">Salmonella enterica subsp. enterica serovar Sanjuan</name>
    <dbReference type="NCBI Taxonomy" id="1160765"/>
    <lineage>
        <taxon>Bacteria</taxon>
        <taxon>Pseudomonadati</taxon>
        <taxon>Pseudomonadota</taxon>
        <taxon>Gammaproteobacteria</taxon>
        <taxon>Enterobacterales</taxon>
        <taxon>Enterobacteriaceae</taxon>
        <taxon>Salmonella</taxon>
    </lineage>
</organism>
<keyword evidence="1 3" id="KW-0812">Transmembrane</keyword>
<gene>
    <name evidence="4" type="primary">mdtC_3</name>
    <name evidence="4" type="ORF">NCTC7406_01991</name>
</gene>
<feature type="transmembrane region" description="Helical" evidence="3">
    <location>
        <begin position="112"/>
        <end position="131"/>
    </location>
</feature>
<dbReference type="PANTHER" id="PTHR32063">
    <property type="match status" value="1"/>
</dbReference>
<dbReference type="GO" id="GO:0005886">
    <property type="term" value="C:plasma membrane"/>
    <property type="evidence" value="ECO:0007669"/>
    <property type="project" value="TreeGrafter"/>
</dbReference>
<name>A0A447NQI9_SALET</name>
<keyword evidence="3" id="KW-0472">Membrane</keyword>
<proteinExistence type="predicted"/>
<dbReference type="SUPFAM" id="SSF82866">
    <property type="entry name" value="Multidrug efflux transporter AcrB transmembrane domain"/>
    <property type="match status" value="1"/>
</dbReference>
<sequence length="132" mass="14276">MKPLQAALQGTREVGFTVISMSLSLVAVFLPLLLMGGLPGRLLREFAVTLLGGDWHIAGGLAHADADDVRLDAKIKQTRAPQPRKRGVGRLLVALQQGYGTSLKWVLNHTRLVGVVFLGTVALNIWLYIAIP</sequence>
<feature type="transmembrane region" description="Helical" evidence="3">
    <location>
        <begin position="14"/>
        <end position="34"/>
    </location>
</feature>
<keyword evidence="2 3" id="KW-1133">Transmembrane helix</keyword>
<dbReference type="GO" id="GO:0042910">
    <property type="term" value="F:xenobiotic transmembrane transporter activity"/>
    <property type="evidence" value="ECO:0007669"/>
    <property type="project" value="TreeGrafter"/>
</dbReference>
<evidence type="ECO:0000256" key="2">
    <source>
        <dbReference type="ARBA" id="ARBA00022989"/>
    </source>
</evidence>
<dbReference type="PRINTS" id="PR00702">
    <property type="entry name" value="ACRIFLAVINRP"/>
</dbReference>
<dbReference type="AlphaFoldDB" id="A0A447NQI9"/>
<dbReference type="Gene3D" id="1.20.1640.10">
    <property type="entry name" value="Multidrug efflux transporter AcrB transmembrane domain"/>
    <property type="match status" value="2"/>
</dbReference>
<reference evidence="4 5" key="1">
    <citation type="submission" date="2018-12" db="EMBL/GenBank/DDBJ databases">
        <authorList>
            <consortium name="Pathogen Informatics"/>
        </authorList>
    </citation>
    <scope>NUCLEOTIDE SEQUENCE [LARGE SCALE GENOMIC DNA]</scope>
    <source>
        <strain evidence="4 5">NCTC7406</strain>
    </source>
</reference>
<dbReference type="PANTHER" id="PTHR32063:SF34">
    <property type="entry name" value="MULTIDRUG RESISTANCE PROTEIN MDTC"/>
    <property type="match status" value="1"/>
</dbReference>
<evidence type="ECO:0000313" key="4">
    <source>
        <dbReference type="EMBL" id="VEA05570.1"/>
    </source>
</evidence>
<dbReference type="Pfam" id="PF00873">
    <property type="entry name" value="ACR_tran"/>
    <property type="match status" value="1"/>
</dbReference>
<dbReference type="Proteomes" id="UP000276345">
    <property type="component" value="Chromosome"/>
</dbReference>